<dbReference type="EMBL" id="JAKKUT010000001">
    <property type="protein sequence ID" value="MDG2989434.1"/>
    <property type="molecule type" value="Genomic_DNA"/>
</dbReference>
<dbReference type="Gene3D" id="1.10.287.1490">
    <property type="match status" value="1"/>
</dbReference>
<evidence type="ECO:0000313" key="3">
    <source>
        <dbReference type="EMBL" id="MDG2989434.1"/>
    </source>
</evidence>
<protein>
    <recommendedName>
        <fullName evidence="5">DNA recombination protein RmuC</fullName>
    </recommendedName>
</protein>
<accession>A0ABT6EV61</accession>
<evidence type="ECO:0000256" key="1">
    <source>
        <dbReference type="SAM" id="Coils"/>
    </source>
</evidence>
<comment type="caution">
    <text evidence="3">The sequence shown here is derived from an EMBL/GenBank/DDBJ whole genome shotgun (WGS) entry which is preliminary data.</text>
</comment>
<sequence>MSELVMVATLSSQGQLLLNIYLLATVILIGLILAQSWLRGITRQGEIDALSDQISTLDTHLKEAIATIETQRAEIQNLQHQVEGTNTDYQTLKSRYQTLQSEHDALTEKLTTLTASRDALAQELTEKKAEIEDSWLHTMTNAPQAFLESLPFMPKFDSEHKS</sequence>
<evidence type="ECO:0000256" key="2">
    <source>
        <dbReference type="SAM" id="Phobius"/>
    </source>
</evidence>
<gene>
    <name evidence="3" type="ORF">L3556_00585</name>
</gene>
<name>A0ABT6EV61_9SYNE</name>
<feature type="coiled-coil region" evidence="1">
    <location>
        <begin position="61"/>
        <end position="116"/>
    </location>
</feature>
<dbReference type="Proteomes" id="UP001154265">
    <property type="component" value="Unassembled WGS sequence"/>
</dbReference>
<organism evidence="3 4">
    <name type="scientific">Candidatus Synechococcus calcipolaris G9</name>
    <dbReference type="NCBI Taxonomy" id="1497997"/>
    <lineage>
        <taxon>Bacteria</taxon>
        <taxon>Bacillati</taxon>
        <taxon>Cyanobacteriota</taxon>
        <taxon>Cyanophyceae</taxon>
        <taxon>Synechococcales</taxon>
        <taxon>Synechococcaceae</taxon>
        <taxon>Synechococcus</taxon>
    </lineage>
</organism>
<keyword evidence="2" id="KW-1133">Transmembrane helix</keyword>
<feature type="transmembrane region" description="Helical" evidence="2">
    <location>
        <begin position="20"/>
        <end position="38"/>
    </location>
</feature>
<keyword evidence="4" id="KW-1185">Reference proteome</keyword>
<dbReference type="RefSeq" id="WP_277865358.1">
    <property type="nucleotide sequence ID" value="NZ_JAKKUT010000001.1"/>
</dbReference>
<dbReference type="SUPFAM" id="SSF57997">
    <property type="entry name" value="Tropomyosin"/>
    <property type="match status" value="1"/>
</dbReference>
<keyword evidence="2" id="KW-0472">Membrane</keyword>
<reference evidence="3" key="2">
    <citation type="submission" date="2022-01" db="EMBL/GenBank/DDBJ databases">
        <authorList>
            <person name="Zivanovic Y."/>
            <person name="Moreira D."/>
            <person name="Lopez-Garcia P."/>
        </authorList>
    </citation>
    <scope>NUCLEOTIDE SEQUENCE</scope>
    <source>
        <strain evidence="3">G9</strain>
    </source>
</reference>
<keyword evidence="1" id="KW-0175">Coiled coil</keyword>
<keyword evidence="2" id="KW-0812">Transmembrane</keyword>
<evidence type="ECO:0000313" key="4">
    <source>
        <dbReference type="Proteomes" id="UP001154265"/>
    </source>
</evidence>
<proteinExistence type="predicted"/>
<reference evidence="3" key="1">
    <citation type="journal article" date="2022" name="Genome Biol. Evol.">
        <title>A New Gene Family Diagnostic for Intracellular Biomineralization of Amorphous Ca Carbonates by Cyanobacteria.</title>
        <authorList>
            <person name="Benzerara K."/>
            <person name="Duprat E."/>
            <person name="Bitard-Feildel T."/>
            <person name="Caumes G."/>
            <person name="Cassier-Chauvat C."/>
            <person name="Chauvat F."/>
            <person name="Dezi M."/>
            <person name="Diop S.I."/>
            <person name="Gaschignard G."/>
            <person name="Gorgen S."/>
            <person name="Gugger M."/>
            <person name="Lopez-Garcia P."/>
            <person name="Millet M."/>
            <person name="Skouri-Panet F."/>
            <person name="Moreira D."/>
            <person name="Callebaut I."/>
        </authorList>
    </citation>
    <scope>NUCLEOTIDE SEQUENCE</scope>
    <source>
        <strain evidence="3">G9</strain>
    </source>
</reference>
<evidence type="ECO:0008006" key="5">
    <source>
        <dbReference type="Google" id="ProtNLM"/>
    </source>
</evidence>